<name>A0ACB9LH27_9MYRT</name>
<proteinExistence type="predicted"/>
<evidence type="ECO:0000313" key="1">
    <source>
        <dbReference type="EMBL" id="KAI4310477.1"/>
    </source>
</evidence>
<reference evidence="2" key="1">
    <citation type="journal article" date="2023" name="Front. Plant Sci.">
        <title>Chromosomal-level genome assembly of Melastoma candidum provides insights into trichome evolution.</title>
        <authorList>
            <person name="Zhong Y."/>
            <person name="Wu W."/>
            <person name="Sun C."/>
            <person name="Zou P."/>
            <person name="Liu Y."/>
            <person name="Dai S."/>
            <person name="Zhou R."/>
        </authorList>
    </citation>
    <scope>NUCLEOTIDE SEQUENCE [LARGE SCALE GENOMIC DNA]</scope>
</reference>
<organism evidence="1 2">
    <name type="scientific">Melastoma candidum</name>
    <dbReference type="NCBI Taxonomy" id="119954"/>
    <lineage>
        <taxon>Eukaryota</taxon>
        <taxon>Viridiplantae</taxon>
        <taxon>Streptophyta</taxon>
        <taxon>Embryophyta</taxon>
        <taxon>Tracheophyta</taxon>
        <taxon>Spermatophyta</taxon>
        <taxon>Magnoliopsida</taxon>
        <taxon>eudicotyledons</taxon>
        <taxon>Gunneridae</taxon>
        <taxon>Pentapetalae</taxon>
        <taxon>rosids</taxon>
        <taxon>malvids</taxon>
        <taxon>Myrtales</taxon>
        <taxon>Melastomataceae</taxon>
        <taxon>Melastomatoideae</taxon>
        <taxon>Melastomateae</taxon>
        <taxon>Melastoma</taxon>
    </lineage>
</organism>
<protein>
    <submittedName>
        <fullName evidence="1">Uncharacterized protein</fullName>
    </submittedName>
</protein>
<accession>A0ACB9LH27</accession>
<sequence length="141" mass="15466">MDVSDHDKKKGAAVVRAKKVEKVPPDSRQVESAKYVAKKLADKGIIRMDRHPSDGTGIGQPPPKSGHGGKYTWEGPVDLVESELSPVPPAIDERDPNYVDEKEKLEEEQEYVIGEVEVAKEAETGVARIDVDPKLKADLVL</sequence>
<gene>
    <name evidence="1" type="ORF">MLD38_035453</name>
</gene>
<dbReference type="EMBL" id="CM042890">
    <property type="protein sequence ID" value="KAI4310477.1"/>
    <property type="molecule type" value="Genomic_DNA"/>
</dbReference>
<keyword evidence="2" id="KW-1185">Reference proteome</keyword>
<comment type="caution">
    <text evidence="1">The sequence shown here is derived from an EMBL/GenBank/DDBJ whole genome shotgun (WGS) entry which is preliminary data.</text>
</comment>
<evidence type="ECO:0000313" key="2">
    <source>
        <dbReference type="Proteomes" id="UP001057402"/>
    </source>
</evidence>
<dbReference type="Proteomes" id="UP001057402">
    <property type="component" value="Chromosome 11"/>
</dbReference>